<evidence type="ECO:0000256" key="5">
    <source>
        <dbReference type="ARBA" id="ARBA00022692"/>
    </source>
</evidence>
<dbReference type="AlphaFoldDB" id="Q07JT4"/>
<evidence type="ECO:0000256" key="9">
    <source>
        <dbReference type="RuleBase" id="RU000320"/>
    </source>
</evidence>
<evidence type="ECO:0000259" key="11">
    <source>
        <dbReference type="Pfam" id="PF00361"/>
    </source>
</evidence>
<evidence type="ECO:0000256" key="8">
    <source>
        <dbReference type="ARBA" id="ARBA00023136"/>
    </source>
</evidence>
<feature type="domain" description="MrpA C-terminal/MbhD" evidence="14">
    <location>
        <begin position="617"/>
        <end position="682"/>
    </location>
</feature>
<dbReference type="eggNOG" id="COG2111">
    <property type="taxonomic scope" value="Bacteria"/>
</dbReference>
<feature type="transmembrane region" description="Helical" evidence="10">
    <location>
        <begin position="756"/>
        <end position="777"/>
    </location>
</feature>
<dbReference type="Pfam" id="PF00361">
    <property type="entry name" value="Proton_antipo_M"/>
    <property type="match status" value="1"/>
</dbReference>
<evidence type="ECO:0000259" key="12">
    <source>
        <dbReference type="Pfam" id="PF00662"/>
    </source>
</evidence>
<feature type="transmembrane region" description="Helical" evidence="10">
    <location>
        <begin position="416"/>
        <end position="438"/>
    </location>
</feature>
<dbReference type="GO" id="GO:0016491">
    <property type="term" value="F:oxidoreductase activity"/>
    <property type="evidence" value="ECO:0007669"/>
    <property type="project" value="UniProtKB-KW"/>
</dbReference>
<dbReference type="InterPro" id="IPR001516">
    <property type="entry name" value="Proton_antipo_N"/>
</dbReference>
<feature type="transmembrane region" description="Helical" evidence="10">
    <location>
        <begin position="698"/>
        <end position="715"/>
    </location>
</feature>
<feature type="transmembrane region" description="Helical" evidence="10">
    <location>
        <begin position="139"/>
        <end position="158"/>
    </location>
</feature>
<feature type="transmembrane region" description="Helical" evidence="10">
    <location>
        <begin position="6"/>
        <end position="28"/>
    </location>
</feature>
<feature type="transmembrane region" description="Helical" evidence="10">
    <location>
        <begin position="905"/>
        <end position="927"/>
    </location>
</feature>
<feature type="transmembrane region" description="Helical" evidence="10">
    <location>
        <begin position="170"/>
        <end position="193"/>
    </location>
</feature>
<keyword evidence="3" id="KW-0050">Antiport</keyword>
<proteinExistence type="predicted"/>
<feature type="transmembrane region" description="Helical" evidence="10">
    <location>
        <begin position="862"/>
        <end position="885"/>
    </location>
</feature>
<dbReference type="EMBL" id="CP000463">
    <property type="protein sequence ID" value="ABJ07800.1"/>
    <property type="molecule type" value="Genomic_DNA"/>
</dbReference>
<evidence type="ECO:0000256" key="7">
    <source>
        <dbReference type="ARBA" id="ARBA00023065"/>
    </source>
</evidence>
<feature type="transmembrane region" description="Helical" evidence="10">
    <location>
        <begin position="825"/>
        <end position="850"/>
    </location>
</feature>
<evidence type="ECO:0000259" key="13">
    <source>
        <dbReference type="Pfam" id="PF04039"/>
    </source>
</evidence>
<keyword evidence="16" id="KW-0560">Oxidoreductase</keyword>
<feature type="domain" description="Na+/H+ antiporter MnhB subunit-related protein" evidence="13">
    <location>
        <begin position="798"/>
        <end position="921"/>
    </location>
</feature>
<dbReference type="PANTHER" id="PTHR43373">
    <property type="entry name" value="NA(+)/H(+) ANTIPORTER SUBUNIT"/>
    <property type="match status" value="1"/>
</dbReference>
<evidence type="ECO:0000256" key="1">
    <source>
        <dbReference type="ARBA" id="ARBA00004651"/>
    </source>
</evidence>
<dbReference type="InterPro" id="IPR001750">
    <property type="entry name" value="ND/Mrp_TM"/>
</dbReference>
<feature type="transmembrane region" description="Helical" evidence="10">
    <location>
        <begin position="797"/>
        <end position="819"/>
    </location>
</feature>
<feature type="transmembrane region" description="Helical" evidence="10">
    <location>
        <begin position="633"/>
        <end position="653"/>
    </location>
</feature>
<evidence type="ECO:0000256" key="10">
    <source>
        <dbReference type="SAM" id="Phobius"/>
    </source>
</evidence>
<keyword evidence="4" id="KW-1003">Cell membrane</keyword>
<dbReference type="Pfam" id="PF00662">
    <property type="entry name" value="Proton_antipo_N"/>
    <property type="match status" value="1"/>
</dbReference>
<feature type="transmembrane region" description="Helical" evidence="10">
    <location>
        <begin position="458"/>
        <end position="486"/>
    </location>
</feature>
<dbReference type="HOGENOM" id="CLU_007100_2_0_5"/>
<feature type="domain" description="NADH-Ubiquinone oxidoreductase (complex I) chain 5 N-terminal" evidence="12">
    <location>
        <begin position="74"/>
        <end position="118"/>
    </location>
</feature>
<name>Q07JT4_RHOP5</name>
<evidence type="ECO:0000256" key="2">
    <source>
        <dbReference type="ARBA" id="ARBA00022448"/>
    </source>
</evidence>
<dbReference type="Pfam" id="PF04039">
    <property type="entry name" value="MnhB"/>
    <property type="match status" value="1"/>
</dbReference>
<dbReference type="PRINTS" id="PR01434">
    <property type="entry name" value="NADHDHGNASE5"/>
</dbReference>
<keyword evidence="7" id="KW-0406">Ion transport</keyword>
<dbReference type="InterPro" id="IPR025383">
    <property type="entry name" value="MrpA_C/MbhD"/>
</dbReference>
<feature type="domain" description="MrpA C-terminal/MbhE" evidence="15">
    <location>
        <begin position="692"/>
        <end position="771"/>
    </location>
</feature>
<dbReference type="STRING" id="316055.RPE_3873"/>
<feature type="transmembrane region" description="Helical" evidence="10">
    <location>
        <begin position="576"/>
        <end position="595"/>
    </location>
</feature>
<evidence type="ECO:0000259" key="15">
    <source>
        <dbReference type="Pfam" id="PF20501"/>
    </source>
</evidence>
<feature type="transmembrane region" description="Helical" evidence="10">
    <location>
        <begin position="506"/>
        <end position="534"/>
    </location>
</feature>
<feature type="domain" description="NADH:quinone oxidoreductase/Mrp antiporter transmembrane" evidence="11">
    <location>
        <begin position="134"/>
        <end position="413"/>
    </location>
</feature>
<feature type="transmembrane region" description="Helical" evidence="10">
    <location>
        <begin position="659"/>
        <end position="677"/>
    </location>
</feature>
<evidence type="ECO:0000256" key="6">
    <source>
        <dbReference type="ARBA" id="ARBA00022989"/>
    </source>
</evidence>
<feature type="transmembrane region" description="Helical" evidence="10">
    <location>
        <begin position="375"/>
        <end position="396"/>
    </location>
</feature>
<evidence type="ECO:0000256" key="4">
    <source>
        <dbReference type="ARBA" id="ARBA00022475"/>
    </source>
</evidence>
<sequence>MRIERTGSMLLALIVLIPLIGAVLPLLAIRSGRNVCTLVTAAVSLSSLLVLLASAPAVFEGATIRGGAEWVPAIGLSFRFFLDGLGLFFAAMILIIGLVVITYSRFYLGREDAMGRFFAYLLLFQAAMLGIVISDNVLLLVVFWELTSLSSFLLIGYWHHLPEGRQGARMALVVTGGGGLLLMAGMLLLGQVAGTYELTEILQRGDAVRASSLYVPILLLVLGAAFTKSAQFPFHFWLPHAMAAPTPVSAYLHSATMVKAGVFLLARLWPVLAGTELWFMIVTSTGLLTMLIGAWIALFKDDLKAVLAHSTVSHLGLMTMLLGFGTRYAVIACMFHILNHATFKAALFLSAGIVDHETGTRSIRKLGGLLRPMPISTLLALIAAASMAGVPLLNGFLSKEMMLEAAADTSVLGSAWIVPAAATLGALLSVAYSARFAFSTYLGSRCDVLPKTPHDPPFGMWAPVAALVVPVVAIGLSPQLFAGALVERTAQAVVGAATLPFQPLAIWHGLTLPLLMSGIALAGGLLLLLVYAPLEKLRSWLPRPDAKAMFDAAVAAAARGARWSIRRLHTESLPRYLAVITLTVLAVGVVGFFGGRHDPGGRPMLPVNLPAVVAWVLLVATSLAVMAFHAHRLLTLILSSVVGLIVSLAFMQFSAPDLALTQISVEVVTTILLLLALNLLPKLTPSEPSLARRIRDGTIAGCGGLAAAAMAYVVMTRDVSSISAFHLAESKPGGGGTNVVNVILVDFRGYDTFGEIVVLCIAALVIYALLSSALEGAAARRLDSMRQRYESADAHPLVLVVAARALLPLAITVGVYMFFRGHNQPGGGFIAGLVVATAIIMQFMASGYAWTAEQRRIDGHRMLGAGVIIAAATGIGAFLFGRPFLTSYFVYVPVPLIGEVELATAILFDLGVFLTVVGTVVLSLSQISRVERRAKRSPAPVGPSDIPLVPRAIAPTVAAASYAERD</sequence>
<dbReference type="NCBIfam" id="NF009288">
    <property type="entry name" value="PRK12648.1"/>
    <property type="match status" value="1"/>
</dbReference>
<dbReference type="InterPro" id="IPR007182">
    <property type="entry name" value="MnhB"/>
</dbReference>
<reference evidence="16" key="1">
    <citation type="submission" date="2006-09" db="EMBL/GenBank/DDBJ databases">
        <title>Complete sequence of Rhodopseudomonas palustris BisA53.</title>
        <authorList>
            <consortium name="US DOE Joint Genome Institute"/>
            <person name="Copeland A."/>
            <person name="Lucas S."/>
            <person name="Lapidus A."/>
            <person name="Barry K."/>
            <person name="Detter J.C."/>
            <person name="Glavina del Rio T."/>
            <person name="Hammon N."/>
            <person name="Israni S."/>
            <person name="Dalin E."/>
            <person name="Tice H."/>
            <person name="Pitluck S."/>
            <person name="Chain P."/>
            <person name="Malfatti S."/>
            <person name="Shin M."/>
            <person name="Vergez L."/>
            <person name="Schmutz J."/>
            <person name="Larimer F."/>
            <person name="Land M."/>
            <person name="Hauser L."/>
            <person name="Pelletier D.A."/>
            <person name="Kyrpides N."/>
            <person name="Kim E."/>
            <person name="Harwood C.S."/>
            <person name="Oda Y."/>
            <person name="Richardson P."/>
        </authorList>
    </citation>
    <scope>NUCLEOTIDE SEQUENCE [LARGE SCALE GENOMIC DNA]</scope>
    <source>
        <strain evidence="16">BisA53</strain>
    </source>
</reference>
<feature type="transmembrane region" description="Helical" evidence="10">
    <location>
        <begin position="78"/>
        <end position="101"/>
    </location>
</feature>
<feature type="transmembrane region" description="Helical" evidence="10">
    <location>
        <begin position="277"/>
        <end position="298"/>
    </location>
</feature>
<evidence type="ECO:0000259" key="14">
    <source>
        <dbReference type="Pfam" id="PF13244"/>
    </source>
</evidence>
<evidence type="ECO:0000256" key="3">
    <source>
        <dbReference type="ARBA" id="ARBA00022449"/>
    </source>
</evidence>
<accession>Q07JT4</accession>
<dbReference type="PANTHER" id="PTHR43373:SF1">
    <property type="entry name" value="NA(+)_H(+) ANTIPORTER SUBUNIT A"/>
    <property type="match status" value="1"/>
</dbReference>
<gene>
    <name evidence="16" type="ordered locus">RPE_3873</name>
</gene>
<feature type="transmembrane region" description="Helical" evidence="10">
    <location>
        <begin position="35"/>
        <end position="58"/>
    </location>
</feature>
<dbReference type="InterPro" id="IPR050616">
    <property type="entry name" value="CPA3_Na-H_Antiporter_A"/>
</dbReference>
<protein>
    <submittedName>
        <fullName evidence="16">NADH dehydrogenase (Quinone)</fullName>
        <ecNumber evidence="16">1.6.99.5</ecNumber>
    </submittedName>
</protein>
<dbReference type="eggNOG" id="COG1009">
    <property type="taxonomic scope" value="Bacteria"/>
</dbReference>
<comment type="subcellular location">
    <subcellularLocation>
        <location evidence="1">Cell membrane</location>
        <topology evidence="1">Multi-pass membrane protein</topology>
    </subcellularLocation>
    <subcellularLocation>
        <location evidence="9">Membrane</location>
        <topology evidence="9">Multi-pass membrane protein</topology>
    </subcellularLocation>
</comment>
<feature type="transmembrane region" description="Helical" evidence="10">
    <location>
        <begin position="607"/>
        <end position="626"/>
    </location>
</feature>
<organism evidence="16">
    <name type="scientific">Rhodopseudomonas palustris (strain BisA53)</name>
    <dbReference type="NCBI Taxonomy" id="316055"/>
    <lineage>
        <taxon>Bacteria</taxon>
        <taxon>Pseudomonadati</taxon>
        <taxon>Pseudomonadota</taxon>
        <taxon>Alphaproteobacteria</taxon>
        <taxon>Hyphomicrobiales</taxon>
        <taxon>Nitrobacteraceae</taxon>
        <taxon>Rhodopseudomonas</taxon>
    </lineage>
</organism>
<dbReference type="InterPro" id="IPR046806">
    <property type="entry name" value="MrpA_C/MbhE"/>
</dbReference>
<keyword evidence="5 9" id="KW-0812">Transmembrane</keyword>
<dbReference type="GO" id="GO:0006811">
    <property type="term" value="P:monoatomic ion transport"/>
    <property type="evidence" value="ECO:0007669"/>
    <property type="project" value="UniProtKB-KW"/>
</dbReference>
<feature type="transmembrane region" description="Helical" evidence="10">
    <location>
        <begin position="213"/>
        <end position="238"/>
    </location>
</feature>
<dbReference type="GO" id="GO:0005886">
    <property type="term" value="C:plasma membrane"/>
    <property type="evidence" value="ECO:0007669"/>
    <property type="project" value="UniProtKB-SubCell"/>
</dbReference>
<keyword evidence="8 10" id="KW-0472">Membrane</keyword>
<keyword evidence="6 10" id="KW-1133">Transmembrane helix</keyword>
<dbReference type="EC" id="1.6.99.5" evidence="16"/>
<dbReference type="KEGG" id="rpe:RPE_3873"/>
<dbReference type="Pfam" id="PF20501">
    <property type="entry name" value="MbhE"/>
    <property type="match status" value="1"/>
</dbReference>
<dbReference type="Pfam" id="PF13244">
    <property type="entry name" value="MbhD"/>
    <property type="match status" value="1"/>
</dbReference>
<evidence type="ECO:0000313" key="16">
    <source>
        <dbReference type="EMBL" id="ABJ07800.1"/>
    </source>
</evidence>
<keyword evidence="2" id="KW-0813">Transport</keyword>
<dbReference type="GO" id="GO:0015297">
    <property type="term" value="F:antiporter activity"/>
    <property type="evidence" value="ECO:0007669"/>
    <property type="project" value="UniProtKB-KW"/>
</dbReference>
<feature type="transmembrane region" description="Helical" evidence="10">
    <location>
        <begin position="113"/>
        <end position="133"/>
    </location>
</feature>